<dbReference type="Proteomes" id="UP000182054">
    <property type="component" value="Unassembled WGS sequence"/>
</dbReference>
<gene>
    <name evidence="1" type="ORF">SAMN05444374_107111</name>
</gene>
<proteinExistence type="predicted"/>
<name>A0A1I0TKB9_9NOCA</name>
<accession>A0A1I0TKB9</accession>
<organism evidence="1 2">
    <name type="scientific">Rhodococcoides kroppenstedtii</name>
    <dbReference type="NCBI Taxonomy" id="293050"/>
    <lineage>
        <taxon>Bacteria</taxon>
        <taxon>Bacillati</taxon>
        <taxon>Actinomycetota</taxon>
        <taxon>Actinomycetes</taxon>
        <taxon>Mycobacteriales</taxon>
        <taxon>Nocardiaceae</taxon>
        <taxon>Rhodococcoides</taxon>
    </lineage>
</organism>
<evidence type="ECO:0000313" key="1">
    <source>
        <dbReference type="EMBL" id="SFA52204.1"/>
    </source>
</evidence>
<dbReference type="Gene3D" id="3.40.50.2000">
    <property type="entry name" value="Glycogen Phosphorylase B"/>
    <property type="match status" value="1"/>
</dbReference>
<dbReference type="GO" id="GO:0016740">
    <property type="term" value="F:transferase activity"/>
    <property type="evidence" value="ECO:0007669"/>
    <property type="project" value="UniProtKB-KW"/>
</dbReference>
<dbReference type="AlphaFoldDB" id="A0A1I0TKB9"/>
<reference evidence="1 2" key="1">
    <citation type="submission" date="2016-10" db="EMBL/GenBank/DDBJ databases">
        <authorList>
            <person name="de Groot N.N."/>
        </authorList>
    </citation>
    <scope>NUCLEOTIDE SEQUENCE [LARGE SCALE GENOMIC DNA]</scope>
    <source>
        <strain evidence="1 2">DSM 44908</strain>
    </source>
</reference>
<protein>
    <submittedName>
        <fullName evidence="1">Glycosyltransferase Family 4</fullName>
    </submittedName>
</protein>
<sequence>MIAVASIPAAHPYAAGVAPTDDPSVRLLPDPRPIDATTPDQWWPPRLLEPDYLRAHVDDIDLVHLHFGFDAATPERLAEIVHILRESSTPLVFTVHDLHNPHFADADLHRRQLDVLVPAADAVLTLTTAAAREIERRWGRAATVTPHPHVAPLDLVAAVDRQRSATPVIGVHAKTLRANLDPEAVVPTLVAAASARGAVVRVDLDDALFDHTSHWYAPERGERLLAFASHPDVDVRVHGRFTDDELWQYLSEIDVAVLPYRFGTHSGWMEACRDLAVVPIVPDTGCFADQFPCPTFTFGPDLFDPDSLDAAVGDALRRPVLDASFADFRRHQLAAIRTEHADLYSSLTGVTGRDTAAVPA</sequence>
<dbReference type="OrthoDB" id="3287135at2"/>
<dbReference type="RefSeq" id="WP_082894980.1">
    <property type="nucleotide sequence ID" value="NZ_FOJN01000007.1"/>
</dbReference>
<dbReference type="GeneID" id="85486034"/>
<dbReference type="SUPFAM" id="SSF53756">
    <property type="entry name" value="UDP-Glycosyltransferase/glycogen phosphorylase"/>
    <property type="match status" value="1"/>
</dbReference>
<evidence type="ECO:0000313" key="2">
    <source>
        <dbReference type="Proteomes" id="UP000182054"/>
    </source>
</evidence>
<dbReference type="EMBL" id="FOJN01000007">
    <property type="protein sequence ID" value="SFA52204.1"/>
    <property type="molecule type" value="Genomic_DNA"/>
</dbReference>
<keyword evidence="1" id="KW-0808">Transferase</keyword>